<keyword evidence="8" id="KW-0902">Two-component regulatory system</keyword>
<proteinExistence type="predicted"/>
<organism evidence="12 13">
    <name type="scientific">Micromonospora vinacea</name>
    <dbReference type="NCBI Taxonomy" id="709878"/>
    <lineage>
        <taxon>Bacteria</taxon>
        <taxon>Bacillati</taxon>
        <taxon>Actinomycetota</taxon>
        <taxon>Actinomycetes</taxon>
        <taxon>Micromonosporales</taxon>
        <taxon>Micromonosporaceae</taxon>
        <taxon>Micromonospora</taxon>
    </lineage>
</organism>
<dbReference type="Pfam" id="PF02518">
    <property type="entry name" value="HATPase_c"/>
    <property type="match status" value="1"/>
</dbReference>
<keyword evidence="3" id="KW-0597">Phosphoprotein</keyword>
<feature type="coiled-coil region" evidence="9">
    <location>
        <begin position="159"/>
        <end position="186"/>
    </location>
</feature>
<dbReference type="RefSeq" id="WP_196923517.1">
    <property type="nucleotide sequence ID" value="NZ_JADOTY010000001.1"/>
</dbReference>
<gene>
    <name evidence="12" type="ORF">IW249_005603</name>
</gene>
<dbReference type="GO" id="GO:0016301">
    <property type="term" value="F:kinase activity"/>
    <property type="evidence" value="ECO:0007669"/>
    <property type="project" value="UniProtKB-KW"/>
</dbReference>
<comment type="caution">
    <text evidence="12">The sequence shown here is derived from an EMBL/GenBank/DDBJ whole genome shotgun (WGS) entry which is preliminary data.</text>
</comment>
<accession>A0ABS0KB26</accession>
<evidence type="ECO:0000256" key="4">
    <source>
        <dbReference type="ARBA" id="ARBA00022679"/>
    </source>
</evidence>
<dbReference type="InterPro" id="IPR011712">
    <property type="entry name" value="Sig_transdc_His_kin_sub3_dim/P"/>
</dbReference>
<evidence type="ECO:0000256" key="5">
    <source>
        <dbReference type="ARBA" id="ARBA00022741"/>
    </source>
</evidence>
<evidence type="ECO:0000256" key="3">
    <source>
        <dbReference type="ARBA" id="ARBA00022553"/>
    </source>
</evidence>
<sequence length="382" mass="40364">MVGAGMRRTLWLVAEPIGLTVLVIVGARTAPPGREVLDVTGFLLLTFPALATAARRQVPVPVLALTAAALVAYQIRGYPGVTPALPVLLALYATVTAEHRRAAGVAIGLILVGGFAGEVVASGDAGPPADSFQRWFLLIGWMVAISVAAELSRQRRCYLEQVEQRAVDAERTREEAARRRADEERLRIARELHDSLTHCISIINIQAGVAVHLARKRGEAVPDAMVAVQEASREAMRELRATLEVLRAESPAGEARLDRLDDLVDGARRAGLPVTLTVGGQPRPLPSAVDRAAYRIVQESLTNIARHAGPATASVELRYDVGALAVRVDDDGAGVATADLAPGIGLLGMRERVAALGGSLETGPRDGSGFRVDATLPLDGPA</sequence>
<dbReference type="InterPro" id="IPR050482">
    <property type="entry name" value="Sensor_HK_TwoCompSys"/>
</dbReference>
<evidence type="ECO:0000313" key="12">
    <source>
        <dbReference type="EMBL" id="MBG6105189.1"/>
    </source>
</evidence>
<evidence type="ECO:0000313" key="13">
    <source>
        <dbReference type="Proteomes" id="UP000631791"/>
    </source>
</evidence>
<evidence type="ECO:0000256" key="1">
    <source>
        <dbReference type="ARBA" id="ARBA00000085"/>
    </source>
</evidence>
<keyword evidence="10" id="KW-0812">Transmembrane</keyword>
<keyword evidence="10" id="KW-0472">Membrane</keyword>
<dbReference type="Gene3D" id="3.30.565.10">
    <property type="entry name" value="Histidine kinase-like ATPase, C-terminal domain"/>
    <property type="match status" value="1"/>
</dbReference>
<keyword evidence="10" id="KW-1133">Transmembrane helix</keyword>
<keyword evidence="6 12" id="KW-0418">Kinase</keyword>
<dbReference type="EMBL" id="JADOTY010000001">
    <property type="protein sequence ID" value="MBG6105189.1"/>
    <property type="molecule type" value="Genomic_DNA"/>
</dbReference>
<dbReference type="SUPFAM" id="SSF55874">
    <property type="entry name" value="ATPase domain of HSP90 chaperone/DNA topoisomerase II/histidine kinase"/>
    <property type="match status" value="1"/>
</dbReference>
<dbReference type="PANTHER" id="PTHR24421">
    <property type="entry name" value="NITRATE/NITRITE SENSOR PROTEIN NARX-RELATED"/>
    <property type="match status" value="1"/>
</dbReference>
<feature type="transmembrane region" description="Helical" evidence="10">
    <location>
        <begin position="12"/>
        <end position="30"/>
    </location>
</feature>
<feature type="domain" description="Histidine kinase" evidence="11">
    <location>
        <begin position="295"/>
        <end position="380"/>
    </location>
</feature>
<reference evidence="12 13" key="1">
    <citation type="submission" date="2020-11" db="EMBL/GenBank/DDBJ databases">
        <title>Sequencing the genomes of 1000 actinobacteria strains.</title>
        <authorList>
            <person name="Klenk H.-P."/>
        </authorList>
    </citation>
    <scope>NUCLEOTIDE SEQUENCE [LARGE SCALE GENOMIC DNA]</scope>
    <source>
        <strain evidence="12 13">DSM 101695</strain>
    </source>
</reference>
<dbReference type="Proteomes" id="UP000631791">
    <property type="component" value="Unassembled WGS sequence"/>
</dbReference>
<evidence type="ECO:0000256" key="10">
    <source>
        <dbReference type="SAM" id="Phobius"/>
    </source>
</evidence>
<keyword evidence="9" id="KW-0175">Coiled coil</keyword>
<keyword evidence="5" id="KW-0547">Nucleotide-binding</keyword>
<keyword evidence="4" id="KW-0808">Transferase</keyword>
<dbReference type="Gene3D" id="1.20.5.1930">
    <property type="match status" value="1"/>
</dbReference>
<name>A0ABS0KB26_9ACTN</name>
<evidence type="ECO:0000256" key="8">
    <source>
        <dbReference type="ARBA" id="ARBA00023012"/>
    </source>
</evidence>
<dbReference type="Pfam" id="PF07730">
    <property type="entry name" value="HisKA_3"/>
    <property type="match status" value="1"/>
</dbReference>
<evidence type="ECO:0000256" key="2">
    <source>
        <dbReference type="ARBA" id="ARBA00012438"/>
    </source>
</evidence>
<dbReference type="InterPro" id="IPR003594">
    <property type="entry name" value="HATPase_dom"/>
</dbReference>
<evidence type="ECO:0000256" key="7">
    <source>
        <dbReference type="ARBA" id="ARBA00022840"/>
    </source>
</evidence>
<feature type="transmembrane region" description="Helical" evidence="10">
    <location>
        <begin position="104"/>
        <end position="123"/>
    </location>
</feature>
<protein>
    <recommendedName>
        <fullName evidence="2">histidine kinase</fullName>
        <ecNumber evidence="2">2.7.13.3</ecNumber>
    </recommendedName>
</protein>
<dbReference type="PROSITE" id="PS50109">
    <property type="entry name" value="HIS_KIN"/>
    <property type="match status" value="1"/>
</dbReference>
<dbReference type="PANTHER" id="PTHR24421:SF10">
    <property type="entry name" value="NITRATE_NITRITE SENSOR PROTEIN NARQ"/>
    <property type="match status" value="1"/>
</dbReference>
<feature type="transmembrane region" description="Helical" evidence="10">
    <location>
        <begin position="81"/>
        <end position="97"/>
    </location>
</feature>
<feature type="transmembrane region" description="Helical" evidence="10">
    <location>
        <begin position="135"/>
        <end position="152"/>
    </location>
</feature>
<comment type="catalytic activity">
    <reaction evidence="1">
        <text>ATP + protein L-histidine = ADP + protein N-phospho-L-histidine.</text>
        <dbReference type="EC" id="2.7.13.3"/>
    </reaction>
</comment>
<keyword evidence="13" id="KW-1185">Reference proteome</keyword>
<evidence type="ECO:0000256" key="9">
    <source>
        <dbReference type="SAM" id="Coils"/>
    </source>
</evidence>
<dbReference type="InterPro" id="IPR005467">
    <property type="entry name" value="His_kinase_dom"/>
</dbReference>
<dbReference type="InterPro" id="IPR036890">
    <property type="entry name" value="HATPase_C_sf"/>
</dbReference>
<dbReference type="EC" id="2.7.13.3" evidence="2"/>
<evidence type="ECO:0000259" key="11">
    <source>
        <dbReference type="PROSITE" id="PS50109"/>
    </source>
</evidence>
<keyword evidence="7" id="KW-0067">ATP-binding</keyword>
<evidence type="ECO:0000256" key="6">
    <source>
        <dbReference type="ARBA" id="ARBA00022777"/>
    </source>
</evidence>
<dbReference type="CDD" id="cd16917">
    <property type="entry name" value="HATPase_UhpB-NarQ-NarX-like"/>
    <property type="match status" value="1"/>
</dbReference>